<dbReference type="CDD" id="cd02801">
    <property type="entry name" value="DUS_like_FMN"/>
    <property type="match status" value="1"/>
</dbReference>
<comment type="cofactor">
    <cofactor evidence="1 12 14">
        <name>FMN</name>
        <dbReference type="ChEBI" id="CHEBI:58210"/>
    </cofactor>
</comment>
<evidence type="ECO:0000256" key="9">
    <source>
        <dbReference type="ARBA" id="ARBA00023002"/>
    </source>
</evidence>
<proteinExistence type="inferred from homology"/>
<dbReference type="EMBL" id="CP041626">
    <property type="protein sequence ID" value="QDO90523.1"/>
    <property type="molecule type" value="Genomic_DNA"/>
</dbReference>
<dbReference type="InterPro" id="IPR035587">
    <property type="entry name" value="DUS-like_FMN-bd"/>
</dbReference>
<keyword evidence="5 12" id="KW-0288">FMN</keyword>
<dbReference type="InterPro" id="IPR013785">
    <property type="entry name" value="Aldolase_TIM"/>
</dbReference>
<dbReference type="PROSITE" id="PS01136">
    <property type="entry name" value="UPF0034"/>
    <property type="match status" value="1"/>
</dbReference>
<evidence type="ECO:0000256" key="8">
    <source>
        <dbReference type="ARBA" id="ARBA00022884"/>
    </source>
</evidence>
<evidence type="ECO:0000256" key="12">
    <source>
        <dbReference type="PIRNR" id="PIRNR006621"/>
    </source>
</evidence>
<evidence type="ECO:0000256" key="13">
    <source>
        <dbReference type="PIRSR" id="PIRSR006621-1"/>
    </source>
</evidence>
<keyword evidence="3" id="KW-0820">tRNA-binding</keyword>
<comment type="similarity">
    <text evidence="12">Belongs to the dus family.</text>
</comment>
<evidence type="ECO:0000256" key="14">
    <source>
        <dbReference type="PIRSR" id="PIRSR006621-2"/>
    </source>
</evidence>
<feature type="binding site" evidence="14">
    <location>
        <position position="184"/>
    </location>
    <ligand>
        <name>FMN</name>
        <dbReference type="ChEBI" id="CHEBI:58210"/>
    </ligand>
</feature>
<evidence type="ECO:0000256" key="7">
    <source>
        <dbReference type="ARBA" id="ARBA00022857"/>
    </source>
</evidence>
<keyword evidence="7" id="KW-0521">NADP</keyword>
<feature type="domain" description="DUS-like FMN-binding" evidence="15">
    <location>
        <begin position="28"/>
        <end position="334"/>
    </location>
</feature>
<comment type="catalytic activity">
    <reaction evidence="11">
        <text>a 5,6-dihydrouridine in tRNA + NAD(+) = a uridine in tRNA + NADH + H(+)</text>
        <dbReference type="Rhea" id="RHEA:54452"/>
        <dbReference type="Rhea" id="RHEA-COMP:13339"/>
        <dbReference type="Rhea" id="RHEA-COMP:13887"/>
        <dbReference type="ChEBI" id="CHEBI:15378"/>
        <dbReference type="ChEBI" id="CHEBI:57540"/>
        <dbReference type="ChEBI" id="CHEBI:57945"/>
        <dbReference type="ChEBI" id="CHEBI:65315"/>
        <dbReference type="ChEBI" id="CHEBI:74443"/>
    </reaction>
</comment>
<feature type="binding site" evidence="14">
    <location>
        <begin position="239"/>
        <end position="240"/>
    </location>
    <ligand>
        <name>FMN</name>
        <dbReference type="ChEBI" id="CHEBI:58210"/>
    </ligand>
</feature>
<dbReference type="EC" id="1.3.1.-" evidence="12"/>
<name>A0A328K1C1_9LACT</name>
<protein>
    <recommendedName>
        <fullName evidence="12">tRNA-dihydrouridine synthase</fullName>
        <ecNumber evidence="12">1.3.1.-</ecNumber>
    </recommendedName>
</protein>
<accession>A0A328K1C1</accession>
<keyword evidence="9 12" id="KW-0560">Oxidoreductase</keyword>
<keyword evidence="8" id="KW-0694">RNA-binding</keyword>
<dbReference type="Gene3D" id="1.10.1200.80">
    <property type="entry name" value="Putative flavin oxidoreducatase, domain 2"/>
    <property type="match status" value="1"/>
</dbReference>
<dbReference type="InterPro" id="IPR001269">
    <property type="entry name" value="DUS_fam"/>
</dbReference>
<evidence type="ECO:0000256" key="11">
    <source>
        <dbReference type="ARBA" id="ARBA00048802"/>
    </source>
</evidence>
<dbReference type="PANTHER" id="PTHR45846:SF1">
    <property type="entry name" value="TRNA-DIHYDROURIDINE(47) SYNTHASE [NAD(P)(+)]-LIKE"/>
    <property type="match status" value="1"/>
</dbReference>
<dbReference type="PIRSF" id="PIRSF006621">
    <property type="entry name" value="Dus"/>
    <property type="match status" value="1"/>
</dbReference>
<evidence type="ECO:0000256" key="5">
    <source>
        <dbReference type="ARBA" id="ARBA00022643"/>
    </source>
</evidence>
<dbReference type="GO" id="GO:0050660">
    <property type="term" value="F:flavin adenine dinucleotide binding"/>
    <property type="evidence" value="ECO:0007669"/>
    <property type="project" value="InterPro"/>
</dbReference>
<feature type="binding site" evidence="14">
    <location>
        <position position="84"/>
    </location>
    <ligand>
        <name>FMN</name>
        <dbReference type="ChEBI" id="CHEBI:58210"/>
    </ligand>
</feature>
<evidence type="ECO:0000256" key="3">
    <source>
        <dbReference type="ARBA" id="ARBA00022555"/>
    </source>
</evidence>
<evidence type="ECO:0000256" key="4">
    <source>
        <dbReference type="ARBA" id="ARBA00022630"/>
    </source>
</evidence>
<dbReference type="Pfam" id="PF01207">
    <property type="entry name" value="Dus"/>
    <property type="match status" value="1"/>
</dbReference>
<comment type="function">
    <text evidence="2 12">Catalyzes the synthesis of 5,6-dihydrouridine (D), a modified base found in the D-loop of most tRNAs, via the reduction of the C5-C6 double bond in target uridines.</text>
</comment>
<dbReference type="Proteomes" id="UP000315953">
    <property type="component" value="Chromosome"/>
</dbReference>
<keyword evidence="14" id="KW-0547">Nucleotide-binding</keyword>
<dbReference type="GO" id="GO:0000049">
    <property type="term" value="F:tRNA binding"/>
    <property type="evidence" value="ECO:0007669"/>
    <property type="project" value="UniProtKB-KW"/>
</dbReference>
<comment type="catalytic activity">
    <reaction evidence="10">
        <text>a 5,6-dihydrouridine in tRNA + NADP(+) = a uridine in tRNA + NADPH + H(+)</text>
        <dbReference type="Rhea" id="RHEA:23624"/>
        <dbReference type="Rhea" id="RHEA-COMP:13339"/>
        <dbReference type="Rhea" id="RHEA-COMP:13887"/>
        <dbReference type="ChEBI" id="CHEBI:15378"/>
        <dbReference type="ChEBI" id="CHEBI:57783"/>
        <dbReference type="ChEBI" id="CHEBI:58349"/>
        <dbReference type="ChEBI" id="CHEBI:65315"/>
        <dbReference type="ChEBI" id="CHEBI:74443"/>
    </reaction>
</comment>
<feature type="binding site" evidence="14">
    <location>
        <begin position="30"/>
        <end position="32"/>
    </location>
    <ligand>
        <name>FMN</name>
        <dbReference type="ChEBI" id="CHEBI:58210"/>
    </ligand>
</feature>
<dbReference type="Gene3D" id="3.20.20.70">
    <property type="entry name" value="Aldolase class I"/>
    <property type="match status" value="1"/>
</dbReference>
<evidence type="ECO:0000256" key="2">
    <source>
        <dbReference type="ARBA" id="ARBA00002790"/>
    </source>
</evidence>
<organism evidence="16 17">
    <name type="scientific">Dolosigranulum pigrum</name>
    <dbReference type="NCBI Taxonomy" id="29394"/>
    <lineage>
        <taxon>Bacteria</taxon>
        <taxon>Bacillati</taxon>
        <taxon>Bacillota</taxon>
        <taxon>Bacilli</taxon>
        <taxon>Lactobacillales</taxon>
        <taxon>Carnobacteriaceae</taxon>
        <taxon>Dolosigranulum</taxon>
    </lineage>
</organism>
<dbReference type="GO" id="GO:0017150">
    <property type="term" value="F:tRNA dihydrouridine synthase activity"/>
    <property type="evidence" value="ECO:0007669"/>
    <property type="project" value="InterPro"/>
</dbReference>
<dbReference type="SUPFAM" id="SSF51395">
    <property type="entry name" value="FMN-linked oxidoreductases"/>
    <property type="match status" value="1"/>
</dbReference>
<evidence type="ECO:0000256" key="10">
    <source>
        <dbReference type="ARBA" id="ARBA00048205"/>
    </source>
</evidence>
<keyword evidence="6 12" id="KW-0819">tRNA processing</keyword>
<dbReference type="InterPro" id="IPR004652">
    <property type="entry name" value="DusB-like"/>
</dbReference>
<dbReference type="InterPro" id="IPR018517">
    <property type="entry name" value="tRNA_hU_synthase_CS"/>
</dbReference>
<dbReference type="PANTHER" id="PTHR45846">
    <property type="entry name" value="TRNA-DIHYDROURIDINE(47) SYNTHASE [NAD(P)(+)]-LIKE"/>
    <property type="match status" value="1"/>
</dbReference>
<feature type="active site" description="Proton donor" evidence="13">
    <location>
        <position position="115"/>
    </location>
</feature>
<gene>
    <name evidence="16" type="primary">dusB</name>
    <name evidence="16" type="ORF">FNV33_00045</name>
</gene>
<reference evidence="16 17" key="1">
    <citation type="submission" date="2019-07" db="EMBL/GenBank/DDBJ databases">
        <title>Genome assembly of a nasal isolate of Dolosigranulum pigrum from a chronic sinusitis patient.</title>
        <authorList>
            <person name="Baig S."/>
            <person name="Overballe-Petersen S."/>
            <person name="Kaspar U."/>
            <person name="Rendboe A."/>
            <person name="de Man T."/>
            <person name="Liu C."/>
            <person name="Price L.B."/>
            <person name="Stegger M."/>
            <person name="Becker K."/>
            <person name="Skytt Andersen P."/>
        </authorList>
    </citation>
    <scope>NUCLEOTIDE SEQUENCE [LARGE SCALE GENOMIC DNA]</scope>
    <source>
        <strain evidence="16 17">83VPs-KB5</strain>
    </source>
</reference>
<dbReference type="InterPro" id="IPR024036">
    <property type="entry name" value="tRNA-dHydroUridine_Synthase_C"/>
</dbReference>
<dbReference type="KEGG" id="dpm:FNV33_00045"/>
<evidence type="ECO:0000256" key="6">
    <source>
        <dbReference type="ARBA" id="ARBA00022694"/>
    </source>
</evidence>
<dbReference type="AlphaFoldDB" id="A0A328K1C1"/>
<feature type="binding site" evidence="14">
    <location>
        <position position="154"/>
    </location>
    <ligand>
        <name>FMN</name>
        <dbReference type="ChEBI" id="CHEBI:58210"/>
    </ligand>
</feature>
<dbReference type="NCBIfam" id="TIGR00737">
    <property type="entry name" value="nifR3_yhdG"/>
    <property type="match status" value="1"/>
</dbReference>
<evidence type="ECO:0000259" key="15">
    <source>
        <dbReference type="Pfam" id="PF01207"/>
    </source>
</evidence>
<sequence length="353" mass="39382">MITGEKVEGRGIVVWKIGDIEIKNKICVAPMAGVTNAAFRTIVKEFGAGLVVCEMVSDKALVHRNKKSLQMLHIEPNEYPLSIQIMGGDTTSMVEAAQFIEKETDAAILDINMGCPVPKITKNDAGSKLLLEPDYIYELVSRVVDAVSMPVTVKMRTAWDEDHMWPVENALAAERAGAQMLAMHGRTRVQMYEGQADWEILRQVQEAINIPFVANGDIATPADVDEVLRVTGADAVMVGRAALGNPWVVKQLTHYLETGEILEEPTPLEQIDVAKDHFGRLIDLKGEHVATKEFRKHASYYLKGLPGSARFKVAINETEDPDEVVRLLDEFAQKAQQKLDKRKERRQARQQKL</sequence>
<evidence type="ECO:0000313" key="17">
    <source>
        <dbReference type="Proteomes" id="UP000315953"/>
    </source>
</evidence>
<evidence type="ECO:0000256" key="1">
    <source>
        <dbReference type="ARBA" id="ARBA00001917"/>
    </source>
</evidence>
<keyword evidence="4 12" id="KW-0285">Flavoprotein</keyword>
<evidence type="ECO:0000313" key="16">
    <source>
        <dbReference type="EMBL" id="QDO90523.1"/>
    </source>
</evidence>